<proteinExistence type="predicted"/>
<gene>
    <name evidence="1" type="ORF">RJT34_24237</name>
</gene>
<evidence type="ECO:0000313" key="2">
    <source>
        <dbReference type="Proteomes" id="UP001359559"/>
    </source>
</evidence>
<reference evidence="1 2" key="1">
    <citation type="submission" date="2024-01" db="EMBL/GenBank/DDBJ databases">
        <title>The genomes of 5 underutilized Papilionoideae crops provide insights into root nodulation and disease resistance.</title>
        <authorList>
            <person name="Yuan L."/>
        </authorList>
    </citation>
    <scope>NUCLEOTIDE SEQUENCE [LARGE SCALE GENOMIC DNA]</scope>
    <source>
        <strain evidence="1">LY-2023</strain>
        <tissue evidence="1">Leaf</tissue>
    </source>
</reference>
<comment type="caution">
    <text evidence="1">The sequence shown here is derived from an EMBL/GenBank/DDBJ whole genome shotgun (WGS) entry which is preliminary data.</text>
</comment>
<keyword evidence="2" id="KW-1185">Reference proteome</keyword>
<name>A0AAN9IL77_CLITE</name>
<dbReference type="EMBL" id="JAYKXN010000006">
    <property type="protein sequence ID" value="KAK7279191.1"/>
    <property type="molecule type" value="Genomic_DNA"/>
</dbReference>
<dbReference type="Proteomes" id="UP001359559">
    <property type="component" value="Unassembled WGS sequence"/>
</dbReference>
<protein>
    <submittedName>
        <fullName evidence="1">Uncharacterized protein</fullName>
    </submittedName>
</protein>
<accession>A0AAN9IL77</accession>
<sequence>METDPYGKEKWSLYGELEKVMRGFICSSKARSKCIKHLQMMQVTWSLSYELILEVDPYENGSGLASRGFVVSCG</sequence>
<organism evidence="1 2">
    <name type="scientific">Clitoria ternatea</name>
    <name type="common">Butterfly pea</name>
    <dbReference type="NCBI Taxonomy" id="43366"/>
    <lineage>
        <taxon>Eukaryota</taxon>
        <taxon>Viridiplantae</taxon>
        <taxon>Streptophyta</taxon>
        <taxon>Embryophyta</taxon>
        <taxon>Tracheophyta</taxon>
        <taxon>Spermatophyta</taxon>
        <taxon>Magnoliopsida</taxon>
        <taxon>eudicotyledons</taxon>
        <taxon>Gunneridae</taxon>
        <taxon>Pentapetalae</taxon>
        <taxon>rosids</taxon>
        <taxon>fabids</taxon>
        <taxon>Fabales</taxon>
        <taxon>Fabaceae</taxon>
        <taxon>Papilionoideae</taxon>
        <taxon>50 kb inversion clade</taxon>
        <taxon>NPAAA clade</taxon>
        <taxon>indigoferoid/millettioid clade</taxon>
        <taxon>Phaseoleae</taxon>
        <taxon>Clitoria</taxon>
    </lineage>
</organism>
<evidence type="ECO:0000313" key="1">
    <source>
        <dbReference type="EMBL" id="KAK7279191.1"/>
    </source>
</evidence>
<dbReference type="AlphaFoldDB" id="A0AAN9IL77"/>